<keyword evidence="2" id="KW-1185">Reference proteome</keyword>
<evidence type="ECO:0000313" key="2">
    <source>
        <dbReference type="Proteomes" id="UP000053573"/>
    </source>
</evidence>
<feature type="non-terminal residue" evidence="1">
    <location>
        <position position="102"/>
    </location>
</feature>
<dbReference type="AlphaFoldDB" id="A0A0H1BG78"/>
<accession>A0A0H1BG78</accession>
<reference evidence="2" key="1">
    <citation type="journal article" date="2015" name="PLoS Genet.">
        <title>The dynamic genome and transcriptome of the human fungal pathogen Blastomyces and close relative Emmonsia.</title>
        <authorList>
            <person name="Munoz J.F."/>
            <person name="Gauthier G.M."/>
            <person name="Desjardins C.A."/>
            <person name="Gallo J.E."/>
            <person name="Holder J."/>
            <person name="Sullivan T.D."/>
            <person name="Marty A.J."/>
            <person name="Carmen J.C."/>
            <person name="Chen Z."/>
            <person name="Ding L."/>
            <person name="Gujja S."/>
            <person name="Magrini V."/>
            <person name="Misas E."/>
            <person name="Mitreva M."/>
            <person name="Priest M."/>
            <person name="Saif S."/>
            <person name="Whiston E.A."/>
            <person name="Young S."/>
            <person name="Zeng Q."/>
            <person name="Goldman W.E."/>
            <person name="Mardis E.R."/>
            <person name="Taylor J.W."/>
            <person name="McEwen J.G."/>
            <person name="Clay O.K."/>
            <person name="Klein B.S."/>
            <person name="Cuomo C.A."/>
        </authorList>
    </citation>
    <scope>NUCLEOTIDE SEQUENCE [LARGE SCALE GENOMIC DNA]</scope>
    <source>
        <strain evidence="2">UAMH 139</strain>
    </source>
</reference>
<protein>
    <submittedName>
        <fullName evidence="1">Uncharacterized protein</fullName>
    </submittedName>
</protein>
<dbReference type="EMBL" id="LDEV01002156">
    <property type="protein sequence ID" value="KLJ10113.1"/>
    <property type="molecule type" value="Genomic_DNA"/>
</dbReference>
<gene>
    <name evidence="1" type="ORF">EMPG_14498</name>
</gene>
<sequence>GVTSLLMRKDQTRRPFAAACGRLLHRQEAEPVSDVPCFVSSLPLARWALGTPGPFEDHAWGFEACTKHVTSSAISAGMPVKAAPGATTSCQGWERIEILAGH</sequence>
<feature type="non-terminal residue" evidence="1">
    <location>
        <position position="1"/>
    </location>
</feature>
<comment type="caution">
    <text evidence="1">The sequence shown here is derived from an EMBL/GenBank/DDBJ whole genome shotgun (WGS) entry which is preliminary data.</text>
</comment>
<evidence type="ECO:0000313" key="1">
    <source>
        <dbReference type="EMBL" id="KLJ10113.1"/>
    </source>
</evidence>
<dbReference type="Proteomes" id="UP000053573">
    <property type="component" value="Unassembled WGS sequence"/>
</dbReference>
<name>A0A0H1BG78_9EURO</name>
<organism evidence="1 2">
    <name type="scientific">Blastomyces silverae</name>
    <dbReference type="NCBI Taxonomy" id="2060906"/>
    <lineage>
        <taxon>Eukaryota</taxon>
        <taxon>Fungi</taxon>
        <taxon>Dikarya</taxon>
        <taxon>Ascomycota</taxon>
        <taxon>Pezizomycotina</taxon>
        <taxon>Eurotiomycetes</taxon>
        <taxon>Eurotiomycetidae</taxon>
        <taxon>Onygenales</taxon>
        <taxon>Ajellomycetaceae</taxon>
        <taxon>Blastomyces</taxon>
    </lineage>
</organism>
<proteinExistence type="predicted"/>